<dbReference type="PANTHER" id="PTHR31595:SF57">
    <property type="entry name" value="OS04G0481900 PROTEIN"/>
    <property type="match status" value="1"/>
</dbReference>
<dbReference type="PANTHER" id="PTHR31595">
    <property type="entry name" value="LONG-CHAIN-ALCOHOL O-FATTY-ACYLTRANSFERASE 3-RELATED"/>
    <property type="match status" value="1"/>
</dbReference>
<feature type="transmembrane region" description="Helical" evidence="9">
    <location>
        <begin position="76"/>
        <end position="98"/>
    </location>
</feature>
<evidence type="ECO:0000256" key="5">
    <source>
        <dbReference type="ARBA" id="ARBA00022692"/>
    </source>
</evidence>
<feature type="transmembrane region" description="Helical" evidence="9">
    <location>
        <begin position="228"/>
        <end position="249"/>
    </location>
</feature>
<proteinExistence type="inferred from homology"/>
<evidence type="ECO:0000256" key="4">
    <source>
        <dbReference type="ARBA" id="ARBA00022679"/>
    </source>
</evidence>
<evidence type="ECO:0000256" key="3">
    <source>
        <dbReference type="ARBA" id="ARBA00007282"/>
    </source>
</evidence>
<dbReference type="AlphaFoldDB" id="A0A1X2G5S9"/>
<dbReference type="EMBL" id="MCGT01000040">
    <property type="protein sequence ID" value="ORX45839.1"/>
    <property type="molecule type" value="Genomic_DNA"/>
</dbReference>
<evidence type="ECO:0000256" key="6">
    <source>
        <dbReference type="ARBA" id="ARBA00022989"/>
    </source>
</evidence>
<comment type="similarity">
    <text evidence="3">Belongs to the wax synthase family.</text>
</comment>
<evidence type="ECO:0000259" key="11">
    <source>
        <dbReference type="Pfam" id="PF13813"/>
    </source>
</evidence>
<feature type="compositionally biased region" description="Basic and acidic residues" evidence="8">
    <location>
        <begin position="45"/>
        <end position="59"/>
    </location>
</feature>
<dbReference type="InterPro" id="IPR032805">
    <property type="entry name" value="Wax_synthase_dom"/>
</dbReference>
<dbReference type="GO" id="GO:0008374">
    <property type="term" value="F:O-acyltransferase activity"/>
    <property type="evidence" value="ECO:0007669"/>
    <property type="project" value="InterPro"/>
</dbReference>
<evidence type="ECO:0000256" key="1">
    <source>
        <dbReference type="ARBA" id="ARBA00004141"/>
    </source>
</evidence>
<feature type="transmembrane region" description="Helical" evidence="9">
    <location>
        <begin position="269"/>
        <end position="288"/>
    </location>
</feature>
<evidence type="ECO:0000256" key="8">
    <source>
        <dbReference type="SAM" id="MobiDB-lite"/>
    </source>
</evidence>
<comment type="subcellular location">
    <subcellularLocation>
        <location evidence="1">Membrane</location>
        <topology evidence="1">Multi-pass membrane protein</topology>
    </subcellularLocation>
</comment>
<feature type="domain" description="Wax synthase" evidence="11">
    <location>
        <begin position="181"/>
        <end position="256"/>
    </location>
</feature>
<accession>A0A1X2G5S9</accession>
<dbReference type="GO" id="GO:0006629">
    <property type="term" value="P:lipid metabolic process"/>
    <property type="evidence" value="ECO:0007669"/>
    <property type="project" value="InterPro"/>
</dbReference>
<keyword evidence="13" id="KW-1185">Reference proteome</keyword>
<comment type="pathway">
    <text evidence="2">Secondary metabolite biosynthesis.</text>
</comment>
<dbReference type="STRING" id="101127.A0A1X2G5S9"/>
<keyword evidence="7 9" id="KW-0472">Membrane</keyword>
<dbReference type="Pfam" id="PF13813">
    <property type="entry name" value="MBOAT_2"/>
    <property type="match status" value="1"/>
</dbReference>
<dbReference type="GO" id="GO:0016020">
    <property type="term" value="C:membrane"/>
    <property type="evidence" value="ECO:0007669"/>
    <property type="project" value="UniProtKB-SubCell"/>
</dbReference>
<evidence type="ECO:0000313" key="13">
    <source>
        <dbReference type="Proteomes" id="UP000242146"/>
    </source>
</evidence>
<name>A0A1X2G5S9_9FUNG</name>
<feature type="chain" id="PRO_5012981925" description="Wax synthase domain-containing protein" evidence="10">
    <location>
        <begin position="22"/>
        <end position="357"/>
    </location>
</feature>
<evidence type="ECO:0000256" key="9">
    <source>
        <dbReference type="SAM" id="Phobius"/>
    </source>
</evidence>
<keyword evidence="5 9" id="KW-0812">Transmembrane</keyword>
<evidence type="ECO:0000256" key="10">
    <source>
        <dbReference type="SAM" id="SignalP"/>
    </source>
</evidence>
<evidence type="ECO:0000313" key="12">
    <source>
        <dbReference type="EMBL" id="ORX45839.1"/>
    </source>
</evidence>
<feature type="transmembrane region" description="Helical" evidence="9">
    <location>
        <begin position="150"/>
        <end position="171"/>
    </location>
</feature>
<feature type="transmembrane region" description="Helical" evidence="9">
    <location>
        <begin position="300"/>
        <end position="321"/>
    </location>
</feature>
<reference evidence="12 13" key="1">
    <citation type="submission" date="2016-07" db="EMBL/GenBank/DDBJ databases">
        <title>Pervasive Adenine N6-methylation of Active Genes in Fungi.</title>
        <authorList>
            <consortium name="DOE Joint Genome Institute"/>
            <person name="Mondo S.J."/>
            <person name="Dannebaum R.O."/>
            <person name="Kuo R.C."/>
            <person name="Labutti K."/>
            <person name="Haridas S."/>
            <person name="Kuo A."/>
            <person name="Salamov A."/>
            <person name="Ahrendt S.R."/>
            <person name="Lipzen A."/>
            <person name="Sullivan W."/>
            <person name="Andreopoulos W.B."/>
            <person name="Clum A."/>
            <person name="Lindquist E."/>
            <person name="Daum C."/>
            <person name="Ramamoorthy G.K."/>
            <person name="Gryganskyi A."/>
            <person name="Culley D."/>
            <person name="Magnuson J.K."/>
            <person name="James T.Y."/>
            <person name="O'Malley M.A."/>
            <person name="Stajich J.E."/>
            <person name="Spatafora J.W."/>
            <person name="Visel A."/>
            <person name="Grigoriev I.V."/>
        </authorList>
    </citation>
    <scope>NUCLEOTIDE SEQUENCE [LARGE SCALE GENOMIC DNA]</scope>
    <source>
        <strain evidence="12 13">NRRL 3301</strain>
    </source>
</reference>
<feature type="transmembrane region" description="Helical" evidence="9">
    <location>
        <begin position="123"/>
        <end position="144"/>
    </location>
</feature>
<feature type="region of interest" description="Disordered" evidence="8">
    <location>
        <begin position="45"/>
        <end position="65"/>
    </location>
</feature>
<keyword evidence="6 9" id="KW-1133">Transmembrane helix</keyword>
<organism evidence="12 13">
    <name type="scientific">Hesseltinella vesiculosa</name>
    <dbReference type="NCBI Taxonomy" id="101127"/>
    <lineage>
        <taxon>Eukaryota</taxon>
        <taxon>Fungi</taxon>
        <taxon>Fungi incertae sedis</taxon>
        <taxon>Mucoromycota</taxon>
        <taxon>Mucoromycotina</taxon>
        <taxon>Mucoromycetes</taxon>
        <taxon>Mucorales</taxon>
        <taxon>Cunninghamellaceae</taxon>
        <taxon>Hesseltinella</taxon>
    </lineage>
</organism>
<gene>
    <name evidence="12" type="ORF">DM01DRAFT_1339790</name>
</gene>
<dbReference type="InterPro" id="IPR044851">
    <property type="entry name" value="Wax_synthase"/>
</dbReference>
<evidence type="ECO:0000256" key="2">
    <source>
        <dbReference type="ARBA" id="ARBA00005179"/>
    </source>
</evidence>
<feature type="signal peptide" evidence="10">
    <location>
        <begin position="1"/>
        <end position="21"/>
    </location>
</feature>
<protein>
    <recommendedName>
        <fullName evidence="11">Wax synthase domain-containing protein</fullName>
    </recommendedName>
</protein>
<dbReference type="Proteomes" id="UP000242146">
    <property type="component" value="Unassembled WGS sequence"/>
</dbReference>
<keyword evidence="4" id="KW-0808">Transferase</keyword>
<comment type="caution">
    <text evidence="12">The sequence shown here is derived from an EMBL/GenBank/DDBJ whole genome shotgun (WGS) entry which is preliminary data.</text>
</comment>
<dbReference type="OrthoDB" id="1077582at2759"/>
<sequence length="357" mass="40600">MIDGACFAVMALVMCVGMSSFIQNRHMDNPPPFYSVLMQWNEKQERPQQSDASQDEKRQPAALPPRPALKQETRSWFFLSVFLLVLSIPTMSIADGFLRVCQTPPGSITTALWQRLPLSSSSLIYYFVAGFIVHLHIWTVELFYRVGATTVLWLLVLINHPTTNGLMGSVYRVTKRFLEQPPIFDRPWLAHSPYELWSKRWHQMFRGGFMKLAYQPVRSLFRSKKYAALGRFLAAMAVFLASGLMHEYVLVSMVGPSRLAYQQFYKSILGQQVLFFLLQGLSTILTFPGSSLATRFGSKIPGWLATPLTVLWVVVTAPLFVDPYLRIGLHLEASIPFYPTTFDPYLDIICPFGARPL</sequence>
<evidence type="ECO:0000256" key="7">
    <source>
        <dbReference type="ARBA" id="ARBA00023136"/>
    </source>
</evidence>
<keyword evidence="10" id="KW-0732">Signal</keyword>